<dbReference type="SMART" id="SM00327">
    <property type="entry name" value="VWA"/>
    <property type="match status" value="1"/>
</dbReference>
<dbReference type="SUPFAM" id="SSF53300">
    <property type="entry name" value="vWA-like"/>
    <property type="match status" value="1"/>
</dbReference>
<gene>
    <name evidence="3" type="ORF">RM531_08675</name>
</gene>
<dbReference type="CDD" id="cd00198">
    <property type="entry name" value="vWFA"/>
    <property type="match status" value="1"/>
</dbReference>
<reference evidence="3 4" key="1">
    <citation type="submission" date="2023-09" db="EMBL/GenBank/DDBJ databases">
        <authorList>
            <person name="Rey-Velasco X."/>
        </authorList>
    </citation>
    <scope>NUCLEOTIDE SEQUENCE [LARGE SCALE GENOMIC DNA]</scope>
    <source>
        <strain evidence="3 4">P385</strain>
    </source>
</reference>
<feature type="compositionally biased region" description="Low complexity" evidence="1">
    <location>
        <begin position="231"/>
        <end position="240"/>
    </location>
</feature>
<proteinExistence type="predicted"/>
<name>A0ABU3B7W9_9GAMM</name>
<feature type="domain" description="VWFA" evidence="2">
    <location>
        <begin position="451"/>
        <end position="584"/>
    </location>
</feature>
<feature type="region of interest" description="Disordered" evidence="1">
    <location>
        <begin position="360"/>
        <end position="385"/>
    </location>
</feature>
<keyword evidence="4" id="KW-1185">Reference proteome</keyword>
<feature type="compositionally biased region" description="Acidic residues" evidence="1">
    <location>
        <begin position="241"/>
        <end position="251"/>
    </location>
</feature>
<comment type="caution">
    <text evidence="3">The sequence shown here is derived from an EMBL/GenBank/DDBJ whole genome shotgun (WGS) entry which is preliminary data.</text>
</comment>
<dbReference type="EMBL" id="JAVRHY010000006">
    <property type="protein sequence ID" value="MDT0618551.1"/>
    <property type="molecule type" value="Genomic_DNA"/>
</dbReference>
<evidence type="ECO:0000313" key="3">
    <source>
        <dbReference type="EMBL" id="MDT0618551.1"/>
    </source>
</evidence>
<dbReference type="Proteomes" id="UP001259982">
    <property type="component" value="Unassembled WGS sequence"/>
</dbReference>
<dbReference type="Gene3D" id="3.40.50.410">
    <property type="entry name" value="von Willebrand factor, type A domain"/>
    <property type="match status" value="1"/>
</dbReference>
<feature type="region of interest" description="Disordered" evidence="1">
    <location>
        <begin position="223"/>
        <end position="330"/>
    </location>
</feature>
<dbReference type="PROSITE" id="PS50234">
    <property type="entry name" value="VWFA"/>
    <property type="match status" value="1"/>
</dbReference>
<sequence length="623" mass="66068">MANQVLAKSLPILCGMLARKLNLRFRMSGARAYTDFESVVIPAADINDPDFAVRAIGFTLHEGGHNRFTDPSLRPTPPDGKASQSAFDVHAAFGTTWWLYQALEDVRMETQVMRLYPGARKHLARLVQNLVDGEGWFEPATNEDSPLSILQAYVLYRGRGEILGQHALLDWAQGAKDQLEAVLPQSTCDAIEKALFSIEQAESTADSARIAGEITDLVKDLLEEPPEDNNQDGSSSGDGSDASDQDSDQSEADSGQGTQSDTNDGGNDASSGDGADSSSGNQPADGSQAGKADEDGQVSTSSSGKPEDQSSDPGGAGGTGAGDGQAVAKAAAQMLSGEDTGRIADISDKLQEEIQEIAQNGRYSDNSLGAYDSDPEVATDTADPGEIRRGVDAAARAAYVRLIGLLEAQNLDDTRFETDGIEIEPERVHRLLAGEIDLFREEDPAPAVNTAVHVLLDRSGSMGHEVDLAVKTTAAAGMALERIPDAEVAVSLFPGRSGATEVLTRPGERPSRTLRRYGVHASGGTPMADALWAAATQMAWSDAERKLVVVITDGMPNRLEATRDVIARLRRENVEVIALGIGSDARSGLPSVFDRDYAFVDSVDGLAEALFGALRSRLTAKAA</sequence>
<evidence type="ECO:0000256" key="1">
    <source>
        <dbReference type="SAM" id="MobiDB-lite"/>
    </source>
</evidence>
<feature type="compositionally biased region" description="Gly residues" evidence="1">
    <location>
        <begin position="314"/>
        <end position="323"/>
    </location>
</feature>
<accession>A0ABU3B7W9</accession>
<organism evidence="3 4">
    <name type="scientific">Spectribacter acetivorans</name>
    <dbReference type="NCBI Taxonomy" id="3075603"/>
    <lineage>
        <taxon>Bacteria</taxon>
        <taxon>Pseudomonadati</taxon>
        <taxon>Pseudomonadota</taxon>
        <taxon>Gammaproteobacteria</taxon>
        <taxon>Salinisphaerales</taxon>
        <taxon>Salinisphaeraceae</taxon>
        <taxon>Spectribacter</taxon>
    </lineage>
</organism>
<evidence type="ECO:0000259" key="2">
    <source>
        <dbReference type="PROSITE" id="PS50234"/>
    </source>
</evidence>
<dbReference type="Pfam" id="PF00092">
    <property type="entry name" value="VWA"/>
    <property type="match status" value="1"/>
</dbReference>
<dbReference type="RefSeq" id="WP_311658687.1">
    <property type="nucleotide sequence ID" value="NZ_JAVRHY010000006.1"/>
</dbReference>
<dbReference type="InterPro" id="IPR036465">
    <property type="entry name" value="vWFA_dom_sf"/>
</dbReference>
<feature type="compositionally biased region" description="Low complexity" evidence="1">
    <location>
        <begin position="252"/>
        <end position="281"/>
    </location>
</feature>
<protein>
    <submittedName>
        <fullName evidence="3">VWA domain-containing protein</fullName>
    </submittedName>
</protein>
<dbReference type="InterPro" id="IPR002035">
    <property type="entry name" value="VWF_A"/>
</dbReference>
<evidence type="ECO:0000313" key="4">
    <source>
        <dbReference type="Proteomes" id="UP001259982"/>
    </source>
</evidence>